<evidence type="ECO:0000259" key="13">
    <source>
        <dbReference type="Pfam" id="PF13603"/>
    </source>
</evidence>
<dbReference type="SUPFAM" id="SSF50677">
    <property type="entry name" value="ValRS/IleRS/LeuRS editing domain"/>
    <property type="match status" value="1"/>
</dbReference>
<name>A0ABT5L8K8_9MOLU</name>
<keyword evidence="2 8" id="KW-0436">Ligase</keyword>
<proteinExistence type="inferred from homology"/>
<keyword evidence="8" id="KW-0963">Cytoplasm</keyword>
<evidence type="ECO:0000256" key="3">
    <source>
        <dbReference type="ARBA" id="ARBA00022741"/>
    </source>
</evidence>
<dbReference type="SUPFAM" id="SSF47323">
    <property type="entry name" value="Anticodon-binding domain of a subclass of class I aminoacyl-tRNA synthetases"/>
    <property type="match status" value="1"/>
</dbReference>
<dbReference type="EC" id="6.1.1.4" evidence="8"/>
<dbReference type="SUPFAM" id="SSF52374">
    <property type="entry name" value="Nucleotidylyl transferase"/>
    <property type="match status" value="1"/>
</dbReference>
<keyword evidence="5 8" id="KW-0648">Protein biosynthesis</keyword>
<evidence type="ECO:0000259" key="12">
    <source>
        <dbReference type="Pfam" id="PF09334"/>
    </source>
</evidence>
<sequence>MLIYDFRKIELKWQIHWKNNKNFKTSYDFGKKKFYCLDMFPYPSSSGLHVGHIEGYTASDIVNRFKRMQGYNVLHPFGWDSFGLPSEQYALKTGKNPKYFTYENINNFKKQIQMLGKGVDWDKELSTSDPSFYSWTQWIFKKLYEKKIAVLKDVEVNFCPELGTVLSNDEIIVTEKGIFSERGNYPIVKKKMKQWVLKITHFLDRLLKDLNLLDWPSQLKDIQTNWIGKKKGFIFSFFVLSNKNYVLEVFTTKPSTIFGVSALVLSPEHPLINDLTKTDFVESLNLYLYQTKQKTELNRHMNKDKTGVFIGSYAIHPFTKKKIPIWVSDYVFPYYGTGVVMSVPFCDERDFSFAKRHNLEIIPICKISESTNDVDCLKNNSKNFHLISETDILTNSSFLNGFTFKEANDKIIDISEKNNLGRIHFTYQMRDWIFSRQRYWGEPFPVYYDENQNVYLEDDKLLPLELPLIDKIKVSGDGQSPLSKIISWLYFEKDGKKYKRDSNTMPQTAGSSWYYIGYILKNSLGMDVLNSPESKKILDYFLPVDLYIGGKEHAVGHLLYARFWHKFLYDLGIVSTLEPFKKIVNQGMILGQDNLKMSKSKNNSVNASLVLEKYGADVTRLYIMFLGPLEDDKVWCEDGFKGIQRFLNRFYNMFSLFLVDEECSNLEPLLNRTIKVVTEDYEKLKFNKVISQLMIFTNYVYKEKKINSNQIRILLQLLNPLAPHLTEELNVIFLKCNEELVYSCWPSYKEISCLDKQIEIVIQINGHFKTKVFILKDEDQVTVLQKTLKNSKINSLIKDRSILKVIYIKNKLLNLVV</sequence>
<keyword evidence="6 8" id="KW-0030">Aminoacyl-tRNA synthetase</keyword>
<dbReference type="Proteomes" id="UP001221763">
    <property type="component" value="Unassembled WGS sequence"/>
</dbReference>
<evidence type="ECO:0000256" key="8">
    <source>
        <dbReference type="HAMAP-Rule" id="MF_00049"/>
    </source>
</evidence>
<evidence type="ECO:0000313" key="15">
    <source>
        <dbReference type="Proteomes" id="UP001221763"/>
    </source>
</evidence>
<protein>
    <recommendedName>
        <fullName evidence="8">Leucine--tRNA ligase</fullName>
        <ecNumber evidence="8">6.1.1.4</ecNumber>
    </recommendedName>
    <alternativeName>
        <fullName evidence="8">Leucyl-tRNA synthetase</fullName>
        <shortName evidence="8">LeuRS</shortName>
    </alternativeName>
</protein>
<dbReference type="InterPro" id="IPR009008">
    <property type="entry name" value="Val/Leu/Ile-tRNA-synth_edit"/>
</dbReference>
<dbReference type="Pfam" id="PF08264">
    <property type="entry name" value="Anticodon_1"/>
    <property type="match status" value="1"/>
</dbReference>
<evidence type="ECO:0000256" key="4">
    <source>
        <dbReference type="ARBA" id="ARBA00022840"/>
    </source>
</evidence>
<feature type="domain" description="Leucyl-tRNA synthetase editing" evidence="13">
    <location>
        <begin position="225"/>
        <end position="414"/>
    </location>
</feature>
<dbReference type="NCBIfam" id="TIGR00396">
    <property type="entry name" value="leuS_bact"/>
    <property type="match status" value="1"/>
</dbReference>
<feature type="binding site" evidence="8">
    <location>
        <position position="599"/>
    </location>
    <ligand>
        <name>ATP</name>
        <dbReference type="ChEBI" id="CHEBI:30616"/>
    </ligand>
</feature>
<dbReference type="CDD" id="cd07958">
    <property type="entry name" value="Anticodon_Ia_Leu_BEm"/>
    <property type="match status" value="1"/>
</dbReference>
<evidence type="ECO:0000256" key="2">
    <source>
        <dbReference type="ARBA" id="ARBA00022598"/>
    </source>
</evidence>
<keyword evidence="3 8" id="KW-0547">Nucleotide-binding</keyword>
<dbReference type="PANTHER" id="PTHR43740">
    <property type="entry name" value="LEUCYL-TRNA SYNTHETASE"/>
    <property type="match status" value="1"/>
</dbReference>
<dbReference type="Pfam" id="PF00133">
    <property type="entry name" value="tRNA-synt_1"/>
    <property type="match status" value="1"/>
</dbReference>
<dbReference type="Gene3D" id="1.10.730.10">
    <property type="entry name" value="Isoleucyl-tRNA Synthetase, Domain 1"/>
    <property type="match status" value="2"/>
</dbReference>
<dbReference type="InterPro" id="IPR013155">
    <property type="entry name" value="M/V/L/I-tRNA-synth_anticd-bd"/>
</dbReference>
<dbReference type="RefSeq" id="WP_273585208.1">
    <property type="nucleotide sequence ID" value="NZ_JANHJP010000003.1"/>
</dbReference>
<dbReference type="InterPro" id="IPR002302">
    <property type="entry name" value="Leu-tRNA-ligase"/>
</dbReference>
<reference evidence="14 15" key="1">
    <citation type="journal article" date="2023" name="Plant">
        <title>Draft Genome Sequence Resource of CBPPT1, a 'Candidatus Phytoplasma trifolii'-Related Strain Associated with Potato Purple Top Disease in the Columbia Basin, U.S.A.</title>
        <authorList>
            <person name="Wei W."/>
            <person name="Shao J."/>
            <person name="Bottner-Parker K.D."/>
            <person name="Zhao Y."/>
        </authorList>
    </citation>
    <scope>NUCLEOTIDE SEQUENCE [LARGE SCALE GENOMIC DNA]</scope>
    <source>
        <strain evidence="14 15">CBPPT1</strain>
    </source>
</reference>
<dbReference type="EMBL" id="JANHJP010000003">
    <property type="protein sequence ID" value="MDC9031990.1"/>
    <property type="molecule type" value="Genomic_DNA"/>
</dbReference>
<evidence type="ECO:0000256" key="6">
    <source>
        <dbReference type="ARBA" id="ARBA00023146"/>
    </source>
</evidence>
<evidence type="ECO:0000256" key="5">
    <source>
        <dbReference type="ARBA" id="ARBA00022917"/>
    </source>
</evidence>
<dbReference type="Gene3D" id="3.10.20.590">
    <property type="match status" value="1"/>
</dbReference>
<dbReference type="HAMAP" id="MF_00049_B">
    <property type="entry name" value="Leu_tRNA_synth_B"/>
    <property type="match status" value="1"/>
</dbReference>
<dbReference type="InterPro" id="IPR002300">
    <property type="entry name" value="aa-tRNA-synth_Ia"/>
</dbReference>
<organism evidence="14 15">
    <name type="scientific">Columbia Basin potato purple top phytoplasma</name>
    <dbReference type="NCBI Taxonomy" id="307134"/>
    <lineage>
        <taxon>Bacteria</taxon>
        <taxon>Bacillati</taxon>
        <taxon>Mycoplasmatota</taxon>
        <taxon>Mollicutes</taxon>
        <taxon>Acholeplasmatales</taxon>
        <taxon>Acholeplasmataceae</taxon>
        <taxon>Candidatus Phytoplasma</taxon>
        <taxon>16SrVI (Clover proliferation group)</taxon>
    </lineage>
</organism>
<accession>A0ABT5L8K8</accession>
<keyword evidence="4 8" id="KW-0067">ATP-binding</keyword>
<comment type="subcellular location">
    <subcellularLocation>
        <location evidence="8">Cytoplasm</location>
    </subcellularLocation>
</comment>
<comment type="caution">
    <text evidence="14">The sequence shown here is derived from an EMBL/GenBank/DDBJ whole genome shotgun (WGS) entry which is preliminary data.</text>
</comment>
<dbReference type="PRINTS" id="PR00985">
    <property type="entry name" value="TRNASYNTHLEU"/>
</dbReference>
<feature type="domain" description="Aminoacyl-tRNA synthetase class Ia" evidence="10">
    <location>
        <begin position="424"/>
        <end position="627"/>
    </location>
</feature>
<feature type="domain" description="Methionyl/Valyl/Leucyl/Isoleucyl-tRNA synthetase anticodon-binding" evidence="11">
    <location>
        <begin position="670"/>
        <end position="779"/>
    </location>
</feature>
<evidence type="ECO:0000259" key="11">
    <source>
        <dbReference type="Pfam" id="PF08264"/>
    </source>
</evidence>
<evidence type="ECO:0000256" key="1">
    <source>
        <dbReference type="ARBA" id="ARBA00005594"/>
    </source>
</evidence>
<dbReference type="PANTHER" id="PTHR43740:SF2">
    <property type="entry name" value="LEUCINE--TRNA LIGASE, MITOCHONDRIAL"/>
    <property type="match status" value="1"/>
</dbReference>
<dbReference type="InterPro" id="IPR025709">
    <property type="entry name" value="Leu_tRNA-synth_edit"/>
</dbReference>
<feature type="short sequence motif" description="'KMSKS' region" evidence="8">
    <location>
        <begin position="596"/>
        <end position="600"/>
    </location>
</feature>
<gene>
    <name evidence="8" type="primary">leuS</name>
    <name evidence="14" type="ORF">M8044_000209</name>
</gene>
<dbReference type="InterPro" id="IPR009080">
    <property type="entry name" value="tRNAsynth_Ia_anticodon-bd"/>
</dbReference>
<dbReference type="GO" id="GO:0016874">
    <property type="term" value="F:ligase activity"/>
    <property type="evidence" value="ECO:0007669"/>
    <property type="project" value="UniProtKB-KW"/>
</dbReference>
<dbReference type="InterPro" id="IPR015413">
    <property type="entry name" value="Methionyl/Leucyl_tRNA_Synth"/>
</dbReference>
<evidence type="ECO:0000313" key="14">
    <source>
        <dbReference type="EMBL" id="MDC9031990.1"/>
    </source>
</evidence>
<comment type="similarity">
    <text evidence="1 8 9">Belongs to the class-I aminoacyl-tRNA synthetase family.</text>
</comment>
<dbReference type="Pfam" id="PF13603">
    <property type="entry name" value="tRNA-synt_1_2"/>
    <property type="match status" value="1"/>
</dbReference>
<dbReference type="Pfam" id="PF09334">
    <property type="entry name" value="tRNA-synt_1g"/>
    <property type="match status" value="1"/>
</dbReference>
<feature type="domain" description="Methionyl/Leucyl tRNA synthetase" evidence="12">
    <location>
        <begin position="40"/>
        <end position="172"/>
    </location>
</feature>
<comment type="catalytic activity">
    <reaction evidence="7 8">
        <text>tRNA(Leu) + L-leucine + ATP = L-leucyl-tRNA(Leu) + AMP + diphosphate</text>
        <dbReference type="Rhea" id="RHEA:11688"/>
        <dbReference type="Rhea" id="RHEA-COMP:9613"/>
        <dbReference type="Rhea" id="RHEA-COMP:9622"/>
        <dbReference type="ChEBI" id="CHEBI:30616"/>
        <dbReference type="ChEBI" id="CHEBI:33019"/>
        <dbReference type="ChEBI" id="CHEBI:57427"/>
        <dbReference type="ChEBI" id="CHEBI:78442"/>
        <dbReference type="ChEBI" id="CHEBI:78494"/>
        <dbReference type="ChEBI" id="CHEBI:456215"/>
        <dbReference type="EC" id="6.1.1.4"/>
    </reaction>
</comment>
<evidence type="ECO:0000256" key="9">
    <source>
        <dbReference type="RuleBase" id="RU363039"/>
    </source>
</evidence>
<evidence type="ECO:0000259" key="10">
    <source>
        <dbReference type="Pfam" id="PF00133"/>
    </source>
</evidence>
<keyword evidence="15" id="KW-1185">Reference proteome</keyword>
<comment type="caution">
    <text evidence="8">Lacks conserved residue(s) required for the propagation of feature annotation.</text>
</comment>
<dbReference type="Gene3D" id="3.40.50.620">
    <property type="entry name" value="HUPs"/>
    <property type="match status" value="2"/>
</dbReference>
<dbReference type="InterPro" id="IPR014729">
    <property type="entry name" value="Rossmann-like_a/b/a_fold"/>
</dbReference>
<evidence type="ECO:0000256" key="7">
    <source>
        <dbReference type="ARBA" id="ARBA00047469"/>
    </source>
</evidence>